<evidence type="ECO:0000259" key="1">
    <source>
        <dbReference type="Pfam" id="PF04015"/>
    </source>
</evidence>
<dbReference type="RefSeq" id="WP_256029082.1">
    <property type="nucleotide sequence ID" value="NZ_JAHLKM010000005.1"/>
</dbReference>
<evidence type="ECO:0000313" key="2">
    <source>
        <dbReference type="EMBL" id="MCQ4333063.1"/>
    </source>
</evidence>
<keyword evidence="3" id="KW-1185">Reference proteome</keyword>
<proteinExistence type="predicted"/>
<protein>
    <submittedName>
        <fullName evidence="2">DUF362 domain-containing protein</fullName>
    </submittedName>
</protein>
<dbReference type="EMBL" id="JAHLKM010000005">
    <property type="protein sequence ID" value="MCQ4333063.1"/>
    <property type="molecule type" value="Genomic_DNA"/>
</dbReference>
<dbReference type="Gene3D" id="3.40.50.11440">
    <property type="match status" value="1"/>
</dbReference>
<sequence length="443" mass="47707">MDDLETTTTDLVIPDERVYGTCGTTEFPRVGVIEQDWETNPIPEDRLAAEASAAVAELALEDVPAGGEVAVGAGSRGIANVPEIVRGVVEGLSDRGYEPFVFPAMGSHGGATAEGQREKLAALGVTEAAVGCEVRATMETEIVGETDDHGIAVHADANAAAADAIVPVNRVKPHTDFDGDVESGLSKMLVIGMGKQRGAQMAHRWALDWSFRNMLPEIASLIIDRLPVVGGVAVVEDLHDDTTIIEGVPPEGFLSREAELLEIAYEQLPTLPFDDLDVLVLDRMGKDISGPGMDPNVLQRRPYEPEPILEHPRYTRVYTRSLTQPSHGNAIGLGLADLVHADLIEEMEPEKAFTNAVTASALRGIRTPTAVENDRAGLTVCLSTIGVNEPESVRLVRARDTMRLGTLVASEALVEEAREREDLRVVAEPEPIDFEDDDFLAFP</sequence>
<gene>
    <name evidence="2" type="ORF">KM295_06040</name>
</gene>
<dbReference type="Pfam" id="PF04015">
    <property type="entry name" value="DUF362"/>
    <property type="match status" value="1"/>
</dbReference>
<evidence type="ECO:0000313" key="3">
    <source>
        <dbReference type="Proteomes" id="UP001139494"/>
    </source>
</evidence>
<name>A0A9R1CSL8_9EURY</name>
<feature type="domain" description="DUF362" evidence="1">
    <location>
        <begin position="82"/>
        <end position="237"/>
    </location>
</feature>
<organism evidence="2 3">
    <name type="scientific">Natronomonas aquatica</name>
    <dbReference type="NCBI Taxonomy" id="2841590"/>
    <lineage>
        <taxon>Archaea</taxon>
        <taxon>Methanobacteriati</taxon>
        <taxon>Methanobacteriota</taxon>
        <taxon>Stenosarchaea group</taxon>
        <taxon>Halobacteria</taxon>
        <taxon>Halobacteriales</taxon>
        <taxon>Natronomonadaceae</taxon>
        <taxon>Natronomonas</taxon>
    </lineage>
</organism>
<comment type="caution">
    <text evidence="2">The sequence shown here is derived from an EMBL/GenBank/DDBJ whole genome shotgun (WGS) entry which is preliminary data.</text>
</comment>
<reference evidence="2" key="1">
    <citation type="journal article" date="2023" name="Front. Microbiol.">
        <title>Genomic-based phylogenetic and metabolic analyses of the genus Natronomonas, and description of Natronomonas aquatica sp. nov.</title>
        <authorList>
            <person name="Garcia-Roldan A."/>
            <person name="Duran-Viseras A."/>
            <person name="de la Haba R.R."/>
            <person name="Corral P."/>
            <person name="Sanchez-Porro C."/>
            <person name="Ventosa A."/>
        </authorList>
    </citation>
    <scope>NUCLEOTIDE SEQUENCE</scope>
    <source>
        <strain evidence="2">F2-12</strain>
    </source>
</reference>
<dbReference type="Proteomes" id="UP001139494">
    <property type="component" value="Unassembled WGS sequence"/>
</dbReference>
<accession>A0A9R1CSL8</accession>
<dbReference type="AlphaFoldDB" id="A0A9R1CSL8"/>
<dbReference type="InterPro" id="IPR007160">
    <property type="entry name" value="DUF362"/>
</dbReference>